<gene>
    <name evidence="1" type="ORF">AU511_14855</name>
</gene>
<evidence type="ECO:0008006" key="3">
    <source>
        <dbReference type="Google" id="ProtNLM"/>
    </source>
</evidence>
<dbReference type="EMBL" id="LUTP01000055">
    <property type="protein sequence ID" value="OSN03448.1"/>
    <property type="molecule type" value="Genomic_DNA"/>
</dbReference>
<name>A0A1X3RP95_9GAMM</name>
<accession>A0A1X3RP95</accession>
<dbReference type="SUPFAM" id="SSF49373">
    <property type="entry name" value="Invasin/intimin cell-adhesion fragments"/>
    <property type="match status" value="1"/>
</dbReference>
<dbReference type="RefSeq" id="WP_094110177.1">
    <property type="nucleotide sequence ID" value="NZ_LUTP01000055.1"/>
</dbReference>
<evidence type="ECO:0000313" key="1">
    <source>
        <dbReference type="EMBL" id="OSN03448.1"/>
    </source>
</evidence>
<sequence>MYTLILTATSTASANGSDTNTATAILMNGNQYVSGETIEFRLLTGSAIFSDGTPIKQVTTNSLGAASVEYTDTVGETISILAIMKANATVYSTATSSFDGNEPAPVPELKVTRVYNENDKTFSSGGPHYLFIGAKFYIELNEVSSSTVWGSNDANVAVKNVNGLGYVTIKGTPASSVVRITFEHASGSGSYDVACNLYIDNIHAEYEPKLTPNKSEFLAIYNEWGDMSTFDWGTGKNVYYYYARKDSVYSYVIDMSTGSESLYPIHSCDSATKLTLTSKPI</sequence>
<dbReference type="Gene3D" id="2.60.40.10">
    <property type="entry name" value="Immunoglobulins"/>
    <property type="match status" value="1"/>
</dbReference>
<dbReference type="InterPro" id="IPR008964">
    <property type="entry name" value="Invasin/intimin_cell_adhesion"/>
</dbReference>
<dbReference type="InterPro" id="IPR013783">
    <property type="entry name" value="Ig-like_fold"/>
</dbReference>
<protein>
    <recommendedName>
        <fullName evidence="3">Big-1 domain-containing protein</fullName>
    </recommendedName>
</protein>
<proteinExistence type="predicted"/>
<evidence type="ECO:0000313" key="2">
    <source>
        <dbReference type="Proteomes" id="UP000194020"/>
    </source>
</evidence>
<dbReference type="Proteomes" id="UP000194020">
    <property type="component" value="Unassembled WGS sequence"/>
</dbReference>
<comment type="caution">
    <text evidence="1">The sequence shown here is derived from an EMBL/GenBank/DDBJ whole genome shotgun (WGS) entry which is preliminary data.</text>
</comment>
<dbReference type="AlphaFoldDB" id="A0A1X3RP95"/>
<dbReference type="OrthoDB" id="9929382at2"/>
<reference evidence="1 2" key="1">
    <citation type="submission" date="2016-02" db="EMBL/GenBank/DDBJ databases">
        <title>Species-wide whole genome sequencing reveals diversity, host range in Lonsdalea quercina.</title>
        <authorList>
            <person name="Li Y."/>
        </authorList>
    </citation>
    <scope>NUCLEOTIDE SEQUENCE [LARGE SCALE GENOMIC DNA]</scope>
    <source>
        <strain evidence="1 2">LMG 26264</strain>
    </source>
</reference>
<organism evidence="1 2">
    <name type="scientific">Lonsdalea iberica</name>
    <dbReference type="NCBI Taxonomy" id="1082703"/>
    <lineage>
        <taxon>Bacteria</taxon>
        <taxon>Pseudomonadati</taxon>
        <taxon>Pseudomonadota</taxon>
        <taxon>Gammaproteobacteria</taxon>
        <taxon>Enterobacterales</taxon>
        <taxon>Pectobacteriaceae</taxon>
        <taxon>Lonsdalea</taxon>
    </lineage>
</organism>